<protein>
    <submittedName>
        <fullName evidence="1">Uncharacterized protein</fullName>
    </submittedName>
</protein>
<proteinExistence type="predicted"/>
<evidence type="ECO:0000313" key="2">
    <source>
        <dbReference type="Proteomes" id="UP001054837"/>
    </source>
</evidence>
<comment type="caution">
    <text evidence="1">The sequence shown here is derived from an EMBL/GenBank/DDBJ whole genome shotgun (WGS) entry which is preliminary data.</text>
</comment>
<keyword evidence="2" id="KW-1185">Reference proteome</keyword>
<dbReference type="Proteomes" id="UP001054837">
    <property type="component" value="Unassembled WGS sequence"/>
</dbReference>
<accession>A0AAV4X138</accession>
<sequence length="77" mass="8857">MSRTTAELMNRQMGVAMETLSGEFENWKKLKEWKRRGHIFIRQGYLAKLKALEKCPSVVVWGGGSQPRAFQQGRFIG</sequence>
<gene>
    <name evidence="1" type="ORF">CDAR_320981</name>
</gene>
<dbReference type="AlphaFoldDB" id="A0AAV4X138"/>
<organism evidence="1 2">
    <name type="scientific">Caerostris darwini</name>
    <dbReference type="NCBI Taxonomy" id="1538125"/>
    <lineage>
        <taxon>Eukaryota</taxon>
        <taxon>Metazoa</taxon>
        <taxon>Ecdysozoa</taxon>
        <taxon>Arthropoda</taxon>
        <taxon>Chelicerata</taxon>
        <taxon>Arachnida</taxon>
        <taxon>Araneae</taxon>
        <taxon>Araneomorphae</taxon>
        <taxon>Entelegynae</taxon>
        <taxon>Araneoidea</taxon>
        <taxon>Araneidae</taxon>
        <taxon>Caerostris</taxon>
    </lineage>
</organism>
<name>A0AAV4X138_9ARAC</name>
<dbReference type="EMBL" id="BPLQ01015341">
    <property type="protein sequence ID" value="GIY87468.1"/>
    <property type="molecule type" value="Genomic_DNA"/>
</dbReference>
<evidence type="ECO:0000313" key="1">
    <source>
        <dbReference type="EMBL" id="GIY87468.1"/>
    </source>
</evidence>
<reference evidence="1 2" key="1">
    <citation type="submission" date="2021-06" db="EMBL/GenBank/DDBJ databases">
        <title>Caerostris darwini draft genome.</title>
        <authorList>
            <person name="Kono N."/>
            <person name="Arakawa K."/>
        </authorList>
    </citation>
    <scope>NUCLEOTIDE SEQUENCE [LARGE SCALE GENOMIC DNA]</scope>
</reference>